<gene>
    <name evidence="1" type="ORF">HDF15_004402</name>
</gene>
<protein>
    <submittedName>
        <fullName evidence="1">Uncharacterized protein</fullName>
    </submittedName>
</protein>
<sequence length="76" mass="8162">MVDRALIARRINNGQSELWFGGNAEQRLVLATNNIVYSIRMHCTTGESEAFHAAFATGEAAVPPAVVSELAAEFGL</sequence>
<accession>A0A7W8EBP5</accession>
<evidence type="ECO:0000313" key="2">
    <source>
        <dbReference type="Proteomes" id="UP000584867"/>
    </source>
</evidence>
<organism evidence="1 2">
    <name type="scientific">Granulicella mallensis</name>
    <dbReference type="NCBI Taxonomy" id="940614"/>
    <lineage>
        <taxon>Bacteria</taxon>
        <taxon>Pseudomonadati</taxon>
        <taxon>Acidobacteriota</taxon>
        <taxon>Terriglobia</taxon>
        <taxon>Terriglobales</taxon>
        <taxon>Acidobacteriaceae</taxon>
        <taxon>Granulicella</taxon>
    </lineage>
</organism>
<comment type="caution">
    <text evidence="1">The sequence shown here is derived from an EMBL/GenBank/DDBJ whole genome shotgun (WGS) entry which is preliminary data.</text>
</comment>
<dbReference type="AlphaFoldDB" id="A0A7W8EBP5"/>
<reference evidence="1 2" key="1">
    <citation type="submission" date="2020-08" db="EMBL/GenBank/DDBJ databases">
        <title>Genomic Encyclopedia of Type Strains, Phase IV (KMG-V): Genome sequencing to study the core and pangenomes of soil and plant-associated prokaryotes.</title>
        <authorList>
            <person name="Whitman W."/>
        </authorList>
    </citation>
    <scope>NUCLEOTIDE SEQUENCE [LARGE SCALE GENOMIC DNA]</scope>
    <source>
        <strain evidence="1 2">X5P3</strain>
    </source>
</reference>
<dbReference type="EMBL" id="JACHIO010000022">
    <property type="protein sequence ID" value="MBB5066032.1"/>
    <property type="molecule type" value="Genomic_DNA"/>
</dbReference>
<name>A0A7W8EBP5_9BACT</name>
<evidence type="ECO:0000313" key="1">
    <source>
        <dbReference type="EMBL" id="MBB5066032.1"/>
    </source>
</evidence>
<proteinExistence type="predicted"/>
<dbReference type="Proteomes" id="UP000584867">
    <property type="component" value="Unassembled WGS sequence"/>
</dbReference>